<evidence type="ECO:0000259" key="6">
    <source>
        <dbReference type="Pfam" id="PF13802"/>
    </source>
</evidence>
<dbReference type="InterPro" id="IPR017853">
    <property type="entry name" value="GH"/>
</dbReference>
<dbReference type="AlphaFoldDB" id="A0A089HQT9"/>
<keyword evidence="2 4" id="KW-0378">Hydrolase</keyword>
<keyword evidence="10" id="KW-1185">Reference proteome</keyword>
<evidence type="ECO:0000256" key="1">
    <source>
        <dbReference type="ARBA" id="ARBA00007806"/>
    </source>
</evidence>
<dbReference type="Pfam" id="PF13802">
    <property type="entry name" value="Gal_mutarotas_2"/>
    <property type="match status" value="1"/>
</dbReference>
<evidence type="ECO:0000313" key="9">
    <source>
        <dbReference type="EMBL" id="AIQ12748.1"/>
    </source>
</evidence>
<dbReference type="InterPro" id="IPR030458">
    <property type="entry name" value="Glyco_hydro_31_AS"/>
</dbReference>
<dbReference type="Pfam" id="PF21365">
    <property type="entry name" value="Glyco_hydro_31_3rd"/>
    <property type="match status" value="1"/>
</dbReference>
<dbReference type="Pfam" id="PF17137">
    <property type="entry name" value="DUF5110"/>
    <property type="match status" value="1"/>
</dbReference>
<dbReference type="InterPro" id="IPR013780">
    <property type="entry name" value="Glyco_hydro_b"/>
</dbReference>
<evidence type="ECO:0000256" key="3">
    <source>
        <dbReference type="ARBA" id="ARBA00023295"/>
    </source>
</evidence>
<dbReference type="GO" id="GO:0030246">
    <property type="term" value="F:carbohydrate binding"/>
    <property type="evidence" value="ECO:0007669"/>
    <property type="project" value="InterPro"/>
</dbReference>
<dbReference type="KEGG" id="pdu:PDUR_13155"/>
<dbReference type="GO" id="GO:0004553">
    <property type="term" value="F:hydrolase activity, hydrolyzing O-glycosyl compounds"/>
    <property type="evidence" value="ECO:0007669"/>
    <property type="project" value="InterPro"/>
</dbReference>
<protein>
    <submittedName>
        <fullName evidence="9">Alpha-glucosidase</fullName>
    </submittedName>
</protein>
<evidence type="ECO:0000313" key="10">
    <source>
        <dbReference type="Proteomes" id="UP000029409"/>
    </source>
</evidence>
<dbReference type="Gene3D" id="3.20.20.80">
    <property type="entry name" value="Glycosidases"/>
    <property type="match status" value="1"/>
</dbReference>
<dbReference type="eggNOG" id="COG1501">
    <property type="taxonomic scope" value="Bacteria"/>
</dbReference>
<dbReference type="Gene3D" id="2.60.40.1180">
    <property type="entry name" value="Golgi alpha-mannosidase II"/>
    <property type="match status" value="2"/>
</dbReference>
<proteinExistence type="inferred from homology"/>
<organism evidence="9 10">
    <name type="scientific">Paenibacillus durus</name>
    <name type="common">Paenibacillus azotofixans</name>
    <dbReference type="NCBI Taxonomy" id="44251"/>
    <lineage>
        <taxon>Bacteria</taxon>
        <taxon>Bacillati</taxon>
        <taxon>Bacillota</taxon>
        <taxon>Bacilli</taxon>
        <taxon>Bacillales</taxon>
        <taxon>Paenibacillaceae</taxon>
        <taxon>Paenibacillus</taxon>
    </lineage>
</organism>
<dbReference type="GO" id="GO:0005975">
    <property type="term" value="P:carbohydrate metabolic process"/>
    <property type="evidence" value="ECO:0007669"/>
    <property type="project" value="InterPro"/>
</dbReference>
<keyword evidence="3 4" id="KW-0326">Glycosidase</keyword>
<evidence type="ECO:0000259" key="5">
    <source>
        <dbReference type="Pfam" id="PF01055"/>
    </source>
</evidence>
<accession>A0A089HQT9</accession>
<feature type="domain" description="Glycosyl hydrolase family 31 C-terminal" evidence="8">
    <location>
        <begin position="594"/>
        <end position="680"/>
    </location>
</feature>
<dbReference type="SUPFAM" id="SSF51011">
    <property type="entry name" value="Glycosyl hydrolase domain"/>
    <property type="match status" value="1"/>
</dbReference>
<dbReference type="OrthoDB" id="176168at2"/>
<feature type="domain" description="DUF5110" evidence="7">
    <location>
        <begin position="696"/>
        <end position="764"/>
    </location>
</feature>
<evidence type="ECO:0000259" key="8">
    <source>
        <dbReference type="Pfam" id="PF21365"/>
    </source>
</evidence>
<name>A0A089HQT9_PAEDU</name>
<dbReference type="RefSeq" id="WP_042206585.1">
    <property type="nucleotide sequence ID" value="NZ_CP009288.1"/>
</dbReference>
<gene>
    <name evidence="9" type="ORF">PDUR_13155</name>
</gene>
<dbReference type="EMBL" id="CP009288">
    <property type="protein sequence ID" value="AIQ12748.1"/>
    <property type="molecule type" value="Genomic_DNA"/>
</dbReference>
<dbReference type="InterPro" id="IPR025887">
    <property type="entry name" value="Glyco_hydro_31_N_dom"/>
</dbReference>
<dbReference type="Proteomes" id="UP000029409">
    <property type="component" value="Chromosome"/>
</dbReference>
<dbReference type="CDD" id="cd14752">
    <property type="entry name" value="GH31_N"/>
    <property type="match status" value="1"/>
</dbReference>
<evidence type="ECO:0000256" key="4">
    <source>
        <dbReference type="RuleBase" id="RU361185"/>
    </source>
</evidence>
<dbReference type="SUPFAM" id="SSF51445">
    <property type="entry name" value="(Trans)glycosidases"/>
    <property type="match status" value="1"/>
</dbReference>
<sequence>MLTSEQISPDKIQADYAAAFTQTLGRVQAVTAEGGLVIFTCENGKLAVGRVRTGIIRIKLFAGAGPEDPIHLRTTEAVIGYDENSGGKEEELQVSDTESAYIIETDGITIEVAKHDSSLRFLNESGQIMAHNPLLAWNEDKAAAALFQATANTHYYGLGEKTGFLDKRGERYEMWNSDNFSPHVPEIDALYQSIPFLIVGEPGNAYGIFLDNPGRSVFDMRGSEQAFSIHTETGGVDYYFIAGPQIKDVVGRYTALTGRIQLPPRWSIGYHQSRYSYMDQEEVLELARTFREREIPCDVIHLDIHYMNEYRVFTFDPVRFPDPKAMIAELKSFGIRIVPIVDPGVKFDPDYHVYQEGADSGFFCMKPDGTPFIGPVWPGQSVFPDFSEAKVGEWWGSLHRFYTEMGIEGIWNDMNEPSVFNECKTIEPDTLHGNNGHPATHGEIHNLYGMMMSKATAEGMANNLDGRRPFVLSRAGYAGIQRYAAVWTGDNRSYWEHMALAIPMVLNLGLSGVAFAGPDIGGFGHHTTGELLARWTQMGALFPFCRNHSMIDTVRQEPWSFGTDVENICRDYISLRYSLMPLIYSVFREAAETGMPVIRPLLLEYPDDPHTVNLCDQFLLGDQILAAPVYRPDTYHRVVYLPEGNWFDYWTGERRQGGSHFMAHAPLDTLPLYVKEGAIIPRTAPAASTEFQRSPELLLDIYTPASGEGSFDLYDDDGTTYAFKDNSYNLYRLTVEGAEGAVTLRVHPASHGYAEGWKKWTVTFKHLRFAGCRLDFGTEAQDREELEALAEGWHFDRAAGELTVVMDQPLEDLELVVNAL</sequence>
<dbReference type="STRING" id="44251.PDUR_13155"/>
<feature type="domain" description="Glycoside hydrolase family 31 TIM barrel" evidence="5">
    <location>
        <begin position="261"/>
        <end position="585"/>
    </location>
</feature>
<dbReference type="InterPro" id="IPR033403">
    <property type="entry name" value="DUF5110"/>
</dbReference>
<dbReference type="PANTHER" id="PTHR22762:SF166">
    <property type="entry name" value="ALPHA-GLUCOSIDASE"/>
    <property type="match status" value="1"/>
</dbReference>
<dbReference type="InterPro" id="IPR011013">
    <property type="entry name" value="Gal_mutarotase_sf_dom"/>
</dbReference>
<evidence type="ECO:0000259" key="7">
    <source>
        <dbReference type="Pfam" id="PF17137"/>
    </source>
</evidence>
<dbReference type="InterPro" id="IPR000322">
    <property type="entry name" value="Glyco_hydro_31_TIM"/>
</dbReference>
<dbReference type="PANTHER" id="PTHR22762">
    <property type="entry name" value="ALPHA-GLUCOSIDASE"/>
    <property type="match status" value="1"/>
</dbReference>
<dbReference type="Gene3D" id="2.60.40.1760">
    <property type="entry name" value="glycosyl hydrolase (family 31)"/>
    <property type="match status" value="1"/>
</dbReference>
<dbReference type="CDD" id="cd06604">
    <property type="entry name" value="GH31_glucosidase_II_MalA"/>
    <property type="match status" value="1"/>
</dbReference>
<dbReference type="PROSITE" id="PS00129">
    <property type="entry name" value="GLYCOSYL_HYDROL_F31_1"/>
    <property type="match status" value="1"/>
</dbReference>
<dbReference type="Pfam" id="PF01055">
    <property type="entry name" value="Glyco_hydro_31_2nd"/>
    <property type="match status" value="1"/>
</dbReference>
<dbReference type="SUPFAM" id="SSF74650">
    <property type="entry name" value="Galactose mutarotase-like"/>
    <property type="match status" value="1"/>
</dbReference>
<comment type="similarity">
    <text evidence="1 4">Belongs to the glycosyl hydrolase 31 family.</text>
</comment>
<feature type="domain" description="Glycoside hydrolase family 31 N-terminal" evidence="6">
    <location>
        <begin position="51"/>
        <end position="219"/>
    </location>
</feature>
<evidence type="ECO:0000256" key="2">
    <source>
        <dbReference type="ARBA" id="ARBA00022801"/>
    </source>
</evidence>
<reference evidence="9 10" key="1">
    <citation type="submission" date="2014-08" db="EMBL/GenBank/DDBJ databases">
        <title>Comparative genomics of the Paenibacillus odorifer group.</title>
        <authorList>
            <person name="den Bakker H.C."/>
            <person name="Tsai Y.-C."/>
            <person name="Martin N."/>
            <person name="Korlach J."/>
            <person name="Wiedmann M."/>
        </authorList>
    </citation>
    <scope>NUCLEOTIDE SEQUENCE [LARGE SCALE GENOMIC DNA]</scope>
    <source>
        <strain evidence="9 10">DSM 1735</strain>
    </source>
</reference>
<dbReference type="InterPro" id="IPR048395">
    <property type="entry name" value="Glyco_hydro_31_C"/>
</dbReference>